<gene>
    <name evidence="1" type="ORF">RMSM_03575</name>
</gene>
<organism evidence="1 2">
    <name type="scientific">Rhodopirellula maiorica SM1</name>
    <dbReference type="NCBI Taxonomy" id="1265738"/>
    <lineage>
        <taxon>Bacteria</taxon>
        <taxon>Pseudomonadati</taxon>
        <taxon>Planctomycetota</taxon>
        <taxon>Planctomycetia</taxon>
        <taxon>Pirellulales</taxon>
        <taxon>Pirellulaceae</taxon>
        <taxon>Novipirellula</taxon>
    </lineage>
</organism>
<accession>M5RJK7</accession>
<evidence type="ECO:0000313" key="2">
    <source>
        <dbReference type="Proteomes" id="UP000011991"/>
    </source>
</evidence>
<comment type="caution">
    <text evidence="1">The sequence shown here is derived from an EMBL/GenBank/DDBJ whole genome shotgun (WGS) entry which is preliminary data.</text>
</comment>
<dbReference type="AlphaFoldDB" id="M5RJK7"/>
<keyword evidence="2" id="KW-1185">Reference proteome</keyword>
<evidence type="ECO:0000313" key="1">
    <source>
        <dbReference type="EMBL" id="EMI19485.1"/>
    </source>
</evidence>
<dbReference type="OrthoDB" id="271534at2"/>
<dbReference type="PATRIC" id="fig|1265738.3.peg.3580"/>
<dbReference type="EMBL" id="ANOG01000515">
    <property type="protein sequence ID" value="EMI19485.1"/>
    <property type="molecule type" value="Genomic_DNA"/>
</dbReference>
<reference evidence="1 2" key="1">
    <citation type="journal article" date="2013" name="Mar. Genomics">
        <title>Expression of sulfatases in Rhodopirellula baltica and the diversity of sulfatases in the genus Rhodopirellula.</title>
        <authorList>
            <person name="Wegner C.E."/>
            <person name="Richter-Heitmann T."/>
            <person name="Klindworth A."/>
            <person name="Klockow C."/>
            <person name="Richter M."/>
            <person name="Achstetter T."/>
            <person name="Glockner F.O."/>
            <person name="Harder J."/>
        </authorList>
    </citation>
    <scope>NUCLEOTIDE SEQUENCE [LARGE SCALE GENOMIC DNA]</scope>
    <source>
        <strain evidence="1 2">SM1</strain>
    </source>
</reference>
<protein>
    <submittedName>
        <fullName evidence="1">Uncharacterized protein</fullName>
    </submittedName>
</protein>
<dbReference type="RefSeq" id="WP_008698428.1">
    <property type="nucleotide sequence ID" value="NZ_ANOG01000515.1"/>
</dbReference>
<proteinExistence type="predicted"/>
<name>M5RJK7_9BACT</name>
<sequence>MDRERYRQLLLAGTVTFPATLPRVAELSLQSIEQLPVAEVGGVDPGSKWLRATERPSPRVTLIRSILVTEVRAVFLPQNPANFDWDQGTWLLESEVLPGLQMQLNDAPRVLGVLYVPEFSPTLLEVHTGMTAAESAQYYPPLPCDRSRDHYQAGGTKLASLTAQAQTGASGLFTTRQEHETPCDSYIRSAGMVADEELYDPHLADVASLRSLSHSQCDDGFLDRSSGSLSQCDDGFLDRVDGPSSS</sequence>
<dbReference type="Proteomes" id="UP000011991">
    <property type="component" value="Unassembled WGS sequence"/>
</dbReference>